<dbReference type="Pfam" id="PF21835">
    <property type="entry name" value="YIEGIA_cap"/>
    <property type="match status" value="1"/>
</dbReference>
<protein>
    <submittedName>
        <fullName evidence="1">Uncharacterized protein</fullName>
    </submittedName>
</protein>
<sequence>MSVDLTSYILAVITTTPEKFAGGAPSFVCHSVEEMEFVSNQLEAILDGIAHRLQENVYIIVKHS</sequence>
<keyword evidence="2" id="KW-1185">Reference proteome</keyword>
<dbReference type="RefSeq" id="WP_034636670.1">
    <property type="nucleotide sequence ID" value="NZ_CBCSJC010000004.1"/>
</dbReference>
<name>A0A073KE04_9BACI</name>
<dbReference type="InterPro" id="IPR054055">
    <property type="entry name" value="YpzH"/>
</dbReference>
<dbReference type="Proteomes" id="UP000027822">
    <property type="component" value="Unassembled WGS sequence"/>
</dbReference>
<proteinExistence type="predicted"/>
<accession>A0A073KE04</accession>
<evidence type="ECO:0000313" key="1">
    <source>
        <dbReference type="EMBL" id="KEK20523.1"/>
    </source>
</evidence>
<reference evidence="1 2" key="1">
    <citation type="submission" date="2014-06" db="EMBL/GenBank/DDBJ databases">
        <title>Draft genome sequence of Bacillus manliponensis JCM 15802 (MCCC 1A00708).</title>
        <authorList>
            <person name="Lai Q."/>
            <person name="Liu Y."/>
            <person name="Shao Z."/>
        </authorList>
    </citation>
    <scope>NUCLEOTIDE SEQUENCE [LARGE SCALE GENOMIC DNA]</scope>
    <source>
        <strain evidence="1 2">JCM 15802</strain>
    </source>
</reference>
<organism evidence="1 2">
    <name type="scientific">Bacillus manliponensis</name>
    <dbReference type="NCBI Taxonomy" id="574376"/>
    <lineage>
        <taxon>Bacteria</taxon>
        <taxon>Bacillati</taxon>
        <taxon>Bacillota</taxon>
        <taxon>Bacilli</taxon>
        <taxon>Bacillales</taxon>
        <taxon>Bacillaceae</taxon>
        <taxon>Bacillus</taxon>
        <taxon>Bacillus cereus group</taxon>
    </lineage>
</organism>
<dbReference type="STRING" id="574376.BAMA_13985"/>
<gene>
    <name evidence="1" type="ORF">BAMA_13985</name>
</gene>
<comment type="caution">
    <text evidence="1">The sequence shown here is derived from an EMBL/GenBank/DDBJ whole genome shotgun (WGS) entry which is preliminary data.</text>
</comment>
<evidence type="ECO:0000313" key="2">
    <source>
        <dbReference type="Proteomes" id="UP000027822"/>
    </source>
</evidence>
<dbReference type="EMBL" id="JOTN01000003">
    <property type="protein sequence ID" value="KEK20523.1"/>
    <property type="molecule type" value="Genomic_DNA"/>
</dbReference>
<dbReference type="AlphaFoldDB" id="A0A073KE04"/>
<dbReference type="OrthoDB" id="1955035at2"/>